<dbReference type="AlphaFoldDB" id="A0A7T8KBL9"/>
<name>A0A7T8KBL9_CALRO</name>
<evidence type="ECO:0000313" key="3">
    <source>
        <dbReference type="Proteomes" id="UP000595437"/>
    </source>
</evidence>
<evidence type="ECO:0000313" key="2">
    <source>
        <dbReference type="EMBL" id="QQP52903.1"/>
    </source>
</evidence>
<gene>
    <name evidence="2" type="ORF">FKW44_005192</name>
</gene>
<evidence type="ECO:0000256" key="1">
    <source>
        <dbReference type="SAM" id="Phobius"/>
    </source>
</evidence>
<keyword evidence="3" id="KW-1185">Reference proteome</keyword>
<accession>A0A7T8KBL9</accession>
<sequence>VTRGKIGGYSDGKGIMAPDFQTHGAIILIIAFFTLSIKGLWMTGFEEWWRSSSPSSLR</sequence>
<dbReference type="Proteomes" id="UP000595437">
    <property type="component" value="Chromosome 3"/>
</dbReference>
<keyword evidence="1" id="KW-1133">Transmembrane helix</keyword>
<reference evidence="3" key="1">
    <citation type="submission" date="2021-01" db="EMBL/GenBank/DDBJ databases">
        <title>Caligus Genome Assembly.</title>
        <authorList>
            <person name="Gallardo-Escarate C."/>
        </authorList>
    </citation>
    <scope>NUCLEOTIDE SEQUENCE [LARGE SCALE GENOMIC DNA]</scope>
</reference>
<protein>
    <submittedName>
        <fullName evidence="2">Uncharacterized protein</fullName>
    </submittedName>
</protein>
<proteinExistence type="predicted"/>
<feature type="transmembrane region" description="Helical" evidence="1">
    <location>
        <begin position="20"/>
        <end position="41"/>
    </location>
</feature>
<keyword evidence="1" id="KW-0812">Transmembrane</keyword>
<organism evidence="2 3">
    <name type="scientific">Caligus rogercresseyi</name>
    <name type="common">Sea louse</name>
    <dbReference type="NCBI Taxonomy" id="217165"/>
    <lineage>
        <taxon>Eukaryota</taxon>
        <taxon>Metazoa</taxon>
        <taxon>Ecdysozoa</taxon>
        <taxon>Arthropoda</taxon>
        <taxon>Crustacea</taxon>
        <taxon>Multicrustacea</taxon>
        <taxon>Hexanauplia</taxon>
        <taxon>Copepoda</taxon>
        <taxon>Siphonostomatoida</taxon>
        <taxon>Caligidae</taxon>
        <taxon>Caligus</taxon>
    </lineage>
</organism>
<keyword evidence="1" id="KW-0472">Membrane</keyword>
<dbReference type="EMBL" id="CP045892">
    <property type="protein sequence ID" value="QQP52903.1"/>
    <property type="molecule type" value="Genomic_DNA"/>
</dbReference>
<feature type="non-terminal residue" evidence="2">
    <location>
        <position position="1"/>
    </location>
</feature>